<feature type="domain" description="Peptidase C-terminal archaeal/bacterial" evidence="2">
    <location>
        <begin position="164"/>
        <end position="233"/>
    </location>
</feature>
<keyword evidence="4" id="KW-1185">Reference proteome</keyword>
<dbReference type="RefSeq" id="WP_145448784.1">
    <property type="nucleotide sequence ID" value="NZ_CP037421.1"/>
</dbReference>
<evidence type="ECO:0000259" key="2">
    <source>
        <dbReference type="Pfam" id="PF04151"/>
    </source>
</evidence>
<organism evidence="3 4">
    <name type="scientific">Gimesia panareensis</name>
    <dbReference type="NCBI Taxonomy" id="2527978"/>
    <lineage>
        <taxon>Bacteria</taxon>
        <taxon>Pseudomonadati</taxon>
        <taxon>Planctomycetota</taxon>
        <taxon>Planctomycetia</taxon>
        <taxon>Planctomycetales</taxon>
        <taxon>Planctomycetaceae</taxon>
        <taxon>Gimesia</taxon>
    </lineage>
</organism>
<gene>
    <name evidence="3" type="ORF">Enr10x_17780</name>
</gene>
<feature type="signal peptide" evidence="1">
    <location>
        <begin position="1"/>
        <end position="32"/>
    </location>
</feature>
<protein>
    <recommendedName>
        <fullName evidence="2">Peptidase C-terminal archaeal/bacterial domain-containing protein</fullName>
    </recommendedName>
</protein>
<dbReference type="EMBL" id="CP037421">
    <property type="protein sequence ID" value="QDT26474.1"/>
    <property type="molecule type" value="Genomic_DNA"/>
</dbReference>
<reference evidence="3 4" key="1">
    <citation type="submission" date="2019-03" db="EMBL/GenBank/DDBJ databases">
        <title>Deep-cultivation of Planctomycetes and their phenomic and genomic characterization uncovers novel biology.</title>
        <authorList>
            <person name="Wiegand S."/>
            <person name="Jogler M."/>
            <person name="Boedeker C."/>
            <person name="Pinto D."/>
            <person name="Vollmers J."/>
            <person name="Rivas-Marin E."/>
            <person name="Kohn T."/>
            <person name="Peeters S.H."/>
            <person name="Heuer A."/>
            <person name="Rast P."/>
            <person name="Oberbeckmann S."/>
            <person name="Bunk B."/>
            <person name="Jeske O."/>
            <person name="Meyerdierks A."/>
            <person name="Storesund J.E."/>
            <person name="Kallscheuer N."/>
            <person name="Luecker S."/>
            <person name="Lage O.M."/>
            <person name="Pohl T."/>
            <person name="Merkel B.J."/>
            <person name="Hornburger P."/>
            <person name="Mueller R.-W."/>
            <person name="Bruemmer F."/>
            <person name="Labrenz M."/>
            <person name="Spormann A.M."/>
            <person name="Op den Camp H."/>
            <person name="Overmann J."/>
            <person name="Amann R."/>
            <person name="Jetten M.S.M."/>
            <person name="Mascher T."/>
            <person name="Medema M.H."/>
            <person name="Devos D.P."/>
            <person name="Kaster A.-K."/>
            <person name="Ovreas L."/>
            <person name="Rohde M."/>
            <person name="Galperin M.Y."/>
            <person name="Jogler C."/>
        </authorList>
    </citation>
    <scope>NUCLEOTIDE SEQUENCE [LARGE SCALE GENOMIC DNA]</scope>
    <source>
        <strain evidence="3 4">Enr10</strain>
    </source>
</reference>
<proteinExistence type="predicted"/>
<name>A0A517Q4C8_9PLAN</name>
<evidence type="ECO:0000313" key="3">
    <source>
        <dbReference type="EMBL" id="QDT26474.1"/>
    </source>
</evidence>
<dbReference type="Proteomes" id="UP000315647">
    <property type="component" value="Chromosome"/>
</dbReference>
<sequence length="784" mass="86640" precursor="true">MRQIRQTLYSCCIFSCCLLTALALYPLPQASAQLPAAMLSSLQPVGANPGSAVEVKITGVNLEQVSALQFSHPGITAVQKMKQDPKQKDKQIPVANTFLVTVKPDVPLGVYDVRALSHYGLSSPRSFVVSNLPETVEQEPNDDLEHAQEMQVKSTTDGVITGGDYDVYRFQAKQGQRLLILCEAKQIDAFWEPILTLYDASGKQIQEARDPTFHDLILDFTAPKDGEYSVRVHDLLYAQNRYVGGNNNPCYYRLTINDAPYIDYVFPPAAKAGTQTSFTLYGRNLPGGKATAQLLPCGKPLEALTVEIDVPETAPAKPAIETFQRLRFGSMVAAPSDSMEGFAYRLPAENGPSNSVFIGFATAPVVAEQEPNDTSESPQMVNVPCEIAGRFATVGDRDWYDFEAKKGDVYQIEVLSQRLGVGTDAFLVLQQVNADGTAKDLQEIDDQTLAGIGRRTRVLNVGKYSFNSKTDDPGYRFKVPADGKYRILLRDMYFMTRGDDRFVYRLSIRKEQPDFRLVTATHYPEDLGPQNRNREPWSTLLRRGGVERIDVLVYRWDGFTGDIRLHVKGLPPGVTCEETTVRPYQQTAALIFKADQSVKNWQGPIQVIGEAVIDGKQETRVAEGSAVMALGRTARFVPRSRRTRETILSVTEEQAPCLVTIGAGKVWKTPADTKIKVPVQVTRYGDFKGAVQLIPVVNPDKISSKVMTIPADKDSGEVEIVVDKRAITGPHQMVFEVKTDVQYSKIKADGTPGSPRKLSIRIPTTQINVQVEPVPTGKQEKPAT</sequence>
<dbReference type="Pfam" id="PF04151">
    <property type="entry name" value="PPC"/>
    <property type="match status" value="1"/>
</dbReference>
<evidence type="ECO:0000256" key="1">
    <source>
        <dbReference type="SAM" id="SignalP"/>
    </source>
</evidence>
<dbReference type="AlphaFoldDB" id="A0A517Q4C8"/>
<accession>A0A517Q4C8</accession>
<dbReference type="InterPro" id="IPR007280">
    <property type="entry name" value="Peptidase_C_arc/bac"/>
</dbReference>
<keyword evidence="1" id="KW-0732">Signal</keyword>
<feature type="chain" id="PRO_5021827912" description="Peptidase C-terminal archaeal/bacterial domain-containing protein" evidence="1">
    <location>
        <begin position="33"/>
        <end position="784"/>
    </location>
</feature>
<evidence type="ECO:0000313" key="4">
    <source>
        <dbReference type="Proteomes" id="UP000315647"/>
    </source>
</evidence>
<dbReference type="Gene3D" id="2.60.120.380">
    <property type="match status" value="2"/>
</dbReference>